<feature type="non-terminal residue" evidence="1">
    <location>
        <position position="1"/>
    </location>
</feature>
<organism evidence="1">
    <name type="scientific">Iconisemion striatum</name>
    <dbReference type="NCBI Taxonomy" id="60296"/>
    <lineage>
        <taxon>Eukaryota</taxon>
        <taxon>Metazoa</taxon>
        <taxon>Chordata</taxon>
        <taxon>Craniata</taxon>
        <taxon>Vertebrata</taxon>
        <taxon>Euteleostomi</taxon>
        <taxon>Actinopterygii</taxon>
        <taxon>Neopterygii</taxon>
        <taxon>Teleostei</taxon>
        <taxon>Neoteleostei</taxon>
        <taxon>Acanthomorphata</taxon>
        <taxon>Ovalentaria</taxon>
        <taxon>Atherinomorphae</taxon>
        <taxon>Cyprinodontiformes</taxon>
        <taxon>Nothobranchiidae</taxon>
        <taxon>Iconisemion</taxon>
    </lineage>
</organism>
<dbReference type="EMBL" id="HADW01006767">
    <property type="protein sequence ID" value="SBP08167.1"/>
    <property type="molecule type" value="Transcribed_RNA"/>
</dbReference>
<proteinExistence type="predicted"/>
<reference evidence="1" key="1">
    <citation type="submission" date="2016-05" db="EMBL/GenBank/DDBJ databases">
        <authorList>
            <person name="Lavstsen T."/>
            <person name="Jespersen J.S."/>
        </authorList>
    </citation>
    <scope>NUCLEOTIDE SEQUENCE</scope>
    <source>
        <tissue evidence="1">Brain</tissue>
    </source>
</reference>
<reference evidence="1" key="2">
    <citation type="submission" date="2016-06" db="EMBL/GenBank/DDBJ databases">
        <title>The genome of a short-lived fish provides insights into sex chromosome evolution and the genetic control of aging.</title>
        <authorList>
            <person name="Reichwald K."/>
            <person name="Felder M."/>
            <person name="Petzold A."/>
            <person name="Koch P."/>
            <person name="Groth M."/>
            <person name="Platzer M."/>
        </authorList>
    </citation>
    <scope>NUCLEOTIDE SEQUENCE</scope>
    <source>
        <tissue evidence="1">Brain</tissue>
    </source>
</reference>
<evidence type="ECO:0000313" key="1">
    <source>
        <dbReference type="EMBL" id="SBP08167.1"/>
    </source>
</evidence>
<name>A0A1A7WQD4_9TELE</name>
<gene>
    <name evidence="1" type="primary">Nfu_g_1_013431</name>
</gene>
<dbReference type="AlphaFoldDB" id="A0A1A7WQD4"/>
<protein>
    <submittedName>
        <fullName evidence="1">Uncharacterized protein</fullName>
    </submittedName>
</protein>
<sequence>SEGYLPDSLLSFRAFPLRRSRTEELSHGVGELLSGSESVSSVLQSSPVKRPDVSDGHAAIWPVSG</sequence>
<feature type="non-terminal residue" evidence="1">
    <location>
        <position position="65"/>
    </location>
</feature>
<accession>A0A1A7WQD4</accession>